<dbReference type="PANTHER" id="PTHR30213:SF0">
    <property type="entry name" value="UPF0761 MEMBRANE PROTEIN YIHY"/>
    <property type="match status" value="1"/>
</dbReference>
<gene>
    <name evidence="7" type="primary">rbn</name>
    <name evidence="7" type="ordered locus">TOL2_C30080</name>
</gene>
<evidence type="ECO:0000313" key="8">
    <source>
        <dbReference type="Proteomes" id="UP000007347"/>
    </source>
</evidence>
<keyword evidence="5 6" id="KW-0472">Membrane</keyword>
<keyword evidence="8" id="KW-1185">Reference proteome</keyword>
<evidence type="ECO:0000256" key="5">
    <source>
        <dbReference type="ARBA" id="ARBA00023136"/>
    </source>
</evidence>
<evidence type="ECO:0000313" key="7">
    <source>
        <dbReference type="EMBL" id="CCK81167.1"/>
    </source>
</evidence>
<dbReference type="GO" id="GO:0005886">
    <property type="term" value="C:plasma membrane"/>
    <property type="evidence" value="ECO:0007669"/>
    <property type="project" value="UniProtKB-SubCell"/>
</dbReference>
<feature type="transmembrane region" description="Helical" evidence="6">
    <location>
        <begin position="215"/>
        <end position="236"/>
    </location>
</feature>
<name>K0NQG6_DESTT</name>
<feature type="transmembrane region" description="Helical" evidence="6">
    <location>
        <begin position="38"/>
        <end position="58"/>
    </location>
</feature>
<keyword evidence="4 6" id="KW-1133">Transmembrane helix</keyword>
<evidence type="ECO:0000256" key="2">
    <source>
        <dbReference type="ARBA" id="ARBA00022475"/>
    </source>
</evidence>
<dbReference type="EMBL" id="FO203503">
    <property type="protein sequence ID" value="CCK81167.1"/>
    <property type="molecule type" value="Genomic_DNA"/>
</dbReference>
<reference evidence="7 8" key="1">
    <citation type="journal article" date="2013" name="Environ. Microbiol.">
        <title>Complete genome, catabolic sub-proteomes and key-metabolites of Desulfobacula toluolica Tol2, a marine, aromatic compound-degrading, sulfate-reducing bacterium.</title>
        <authorList>
            <person name="Wohlbrand L."/>
            <person name="Jacob J.H."/>
            <person name="Kube M."/>
            <person name="Mussmann M."/>
            <person name="Jarling R."/>
            <person name="Beck A."/>
            <person name="Amann R."/>
            <person name="Wilkes H."/>
            <person name="Reinhardt R."/>
            <person name="Rabus R."/>
        </authorList>
    </citation>
    <scope>NUCLEOTIDE SEQUENCE [LARGE SCALE GENOMIC DNA]</scope>
    <source>
        <strain evidence="8">DSM 7467 / Tol2</strain>
    </source>
</reference>
<protein>
    <submittedName>
        <fullName evidence="7">Rbn: predicted tRNA-processing ribonuclease BN</fullName>
        <ecNumber evidence="7">3.1.-.-</ecNumber>
    </submittedName>
</protein>
<dbReference type="EC" id="3.1.-.-" evidence="7"/>
<dbReference type="Pfam" id="PF03631">
    <property type="entry name" value="Virul_fac_BrkB"/>
    <property type="match status" value="1"/>
</dbReference>
<evidence type="ECO:0000256" key="3">
    <source>
        <dbReference type="ARBA" id="ARBA00022692"/>
    </source>
</evidence>
<evidence type="ECO:0000256" key="6">
    <source>
        <dbReference type="SAM" id="Phobius"/>
    </source>
</evidence>
<evidence type="ECO:0000256" key="4">
    <source>
        <dbReference type="ARBA" id="ARBA00022989"/>
    </source>
</evidence>
<dbReference type="STRING" id="651182.TOL2_C30080"/>
<organism evidence="7 8">
    <name type="scientific">Desulfobacula toluolica (strain DSM 7467 / Tol2)</name>
    <dbReference type="NCBI Taxonomy" id="651182"/>
    <lineage>
        <taxon>Bacteria</taxon>
        <taxon>Pseudomonadati</taxon>
        <taxon>Thermodesulfobacteriota</taxon>
        <taxon>Desulfobacteria</taxon>
        <taxon>Desulfobacterales</taxon>
        <taxon>Desulfobacteraceae</taxon>
        <taxon>Desulfobacula</taxon>
    </lineage>
</organism>
<feature type="transmembrane region" description="Helical" evidence="6">
    <location>
        <begin position="143"/>
        <end position="169"/>
    </location>
</feature>
<feature type="transmembrane region" description="Helical" evidence="6">
    <location>
        <begin position="189"/>
        <end position="208"/>
    </location>
</feature>
<sequence length="423" mass="47815">MMNNFKKNILLSYDKIIKVVCFAVKGFRKDRCDLRASSLTLFTLLSIVPVMAMAFGIAKGFGFKELLEKQVLELFAGNEDVIRNVLAFSVNLLERTKGSLMAVFAIILLFYSLIKLIGHIENAFNQIWWVNDDRSLVRKFTDYIAISITAGILVIFSSSANIFITAYLAQFLSDIKLPGNIENLVSFGFNIFPFFPIWILFIFFYIFIPNKKVEIKAALAGGMIAGTIFQVAQMTYLKFQVGVSNYNAIYGSFAALPLFLIWLQTSWAIVLFGAEIAFSWENTEALETRDIDYDKISIRLKKLLVLRIVHLCVKRFANKETPALDIEIASEIKIPLKIVKVLLAKLIDCHILLEANVLNGKGYVPAYDIECLTITDVLTAFEQRGDKIVQAGGTIEFEVLEESLHEFVKACKQSPGERKFRDI</sequence>
<accession>K0NQG6</accession>
<keyword evidence="7" id="KW-0378">Hydrolase</keyword>
<feature type="transmembrane region" description="Helical" evidence="6">
    <location>
        <begin position="248"/>
        <end position="272"/>
    </location>
</feature>
<keyword evidence="3 6" id="KW-0812">Transmembrane</keyword>
<comment type="subcellular location">
    <subcellularLocation>
        <location evidence="1">Cell membrane</location>
        <topology evidence="1">Multi-pass membrane protein</topology>
    </subcellularLocation>
</comment>
<dbReference type="HOGENOM" id="CLU_032288_2_0_7"/>
<dbReference type="NCBIfam" id="TIGR00765">
    <property type="entry name" value="yihY_not_rbn"/>
    <property type="match status" value="1"/>
</dbReference>
<dbReference type="KEGG" id="dto:TOL2_C30080"/>
<feature type="transmembrane region" description="Helical" evidence="6">
    <location>
        <begin position="98"/>
        <end position="118"/>
    </location>
</feature>
<dbReference type="PATRIC" id="fig|651182.5.peg.3559"/>
<dbReference type="Proteomes" id="UP000007347">
    <property type="component" value="Chromosome"/>
</dbReference>
<proteinExistence type="predicted"/>
<dbReference type="AlphaFoldDB" id="K0NQG6"/>
<dbReference type="PANTHER" id="PTHR30213">
    <property type="entry name" value="INNER MEMBRANE PROTEIN YHJD"/>
    <property type="match status" value="1"/>
</dbReference>
<evidence type="ECO:0000256" key="1">
    <source>
        <dbReference type="ARBA" id="ARBA00004651"/>
    </source>
</evidence>
<keyword evidence="2" id="KW-1003">Cell membrane</keyword>
<dbReference type="InterPro" id="IPR017039">
    <property type="entry name" value="Virul_fac_BrkB"/>
</dbReference>
<dbReference type="GO" id="GO:0016787">
    <property type="term" value="F:hydrolase activity"/>
    <property type="evidence" value="ECO:0007669"/>
    <property type="project" value="UniProtKB-KW"/>
</dbReference>